<gene>
    <name evidence="1" type="ORF">SAMN04515668_0115</name>
</gene>
<dbReference type="Pfam" id="PF13366">
    <property type="entry name" value="PDDEXK_3"/>
    <property type="match status" value="1"/>
</dbReference>
<proteinExistence type="predicted"/>
<name>A0A1I5SM69_HYMAR</name>
<accession>A0A1I5SM69</accession>
<keyword evidence="2" id="KW-1185">Reference proteome</keyword>
<evidence type="ECO:0000313" key="1">
    <source>
        <dbReference type="EMBL" id="SFP71850.1"/>
    </source>
</evidence>
<dbReference type="InterPro" id="IPR026350">
    <property type="entry name" value="GxxExxY"/>
</dbReference>
<sequence>MLLDTRFNELTRSIIGCAMTVHRMLGNGFQEVIYQRCLAVEMEQAGLRFAREIEMPIFYKNVEVGTRRVDFLVEENVLVELKAIAELNPSNFAQIINYLEAYRLEVGLLINFGETSLKHKRFLKNQPRQKT</sequence>
<dbReference type="OrthoDB" id="9806869at2"/>
<evidence type="ECO:0000313" key="2">
    <source>
        <dbReference type="Proteomes" id="UP000199029"/>
    </source>
</evidence>
<reference evidence="2" key="1">
    <citation type="submission" date="2016-10" db="EMBL/GenBank/DDBJ databases">
        <authorList>
            <person name="Varghese N."/>
            <person name="Submissions S."/>
        </authorList>
    </citation>
    <scope>NUCLEOTIDE SEQUENCE [LARGE SCALE GENOMIC DNA]</scope>
    <source>
        <strain evidence="2">OR362-8,ATCC BAA-1266,JCM 13504</strain>
    </source>
</reference>
<dbReference type="STRING" id="1227077.SAMN04515668_0115"/>
<dbReference type="EMBL" id="FOXS01000001">
    <property type="protein sequence ID" value="SFP71850.1"/>
    <property type="molecule type" value="Genomic_DNA"/>
</dbReference>
<organism evidence="1 2">
    <name type="scientific">Hymenobacter arizonensis</name>
    <name type="common">Siccationidurans arizonensis</name>
    <dbReference type="NCBI Taxonomy" id="1227077"/>
    <lineage>
        <taxon>Bacteria</taxon>
        <taxon>Pseudomonadati</taxon>
        <taxon>Bacteroidota</taxon>
        <taxon>Cytophagia</taxon>
        <taxon>Cytophagales</taxon>
        <taxon>Hymenobacteraceae</taxon>
        <taxon>Hymenobacter</taxon>
    </lineage>
</organism>
<dbReference type="AlphaFoldDB" id="A0A1I5SM69"/>
<dbReference type="NCBIfam" id="TIGR04256">
    <property type="entry name" value="GxxExxY"/>
    <property type="match status" value="1"/>
</dbReference>
<dbReference type="Proteomes" id="UP000199029">
    <property type="component" value="Unassembled WGS sequence"/>
</dbReference>
<protein>
    <submittedName>
        <fullName evidence="1">GxxExxY protein</fullName>
    </submittedName>
</protein>